<proteinExistence type="predicted"/>
<protein>
    <submittedName>
        <fullName evidence="3">Polymer-forming cytoskeletal protein</fullName>
    </submittedName>
</protein>
<feature type="transmembrane region" description="Helical" evidence="1">
    <location>
        <begin position="192"/>
        <end position="216"/>
    </location>
</feature>
<feature type="transmembrane region" description="Helical" evidence="1">
    <location>
        <begin position="320"/>
        <end position="338"/>
    </location>
</feature>
<accession>A0AAU8CED3</accession>
<dbReference type="GeneID" id="91108366"/>
<keyword evidence="1" id="KW-0812">Transmembrane</keyword>
<dbReference type="InterPro" id="IPR058486">
    <property type="entry name" value="DUF8173"/>
</dbReference>
<dbReference type="EMBL" id="CP159204">
    <property type="protein sequence ID" value="XCF17266.1"/>
    <property type="molecule type" value="Genomic_DNA"/>
</dbReference>
<dbReference type="KEGG" id="hanx:ABSL23_04415"/>
<keyword evidence="1" id="KW-0472">Membrane</keyword>
<dbReference type="AlphaFoldDB" id="A0AAU8CED3"/>
<feature type="domain" description="DUF8173" evidence="2">
    <location>
        <begin position="200"/>
        <end position="339"/>
    </location>
</feature>
<organism evidence="3">
    <name type="scientific">Halobacterium sp. NMX12-1</name>
    <dbReference type="NCBI Taxonomy" id="3166650"/>
    <lineage>
        <taxon>Archaea</taxon>
        <taxon>Methanobacteriati</taxon>
        <taxon>Methanobacteriota</taxon>
        <taxon>Stenosarchaea group</taxon>
        <taxon>Halobacteria</taxon>
        <taxon>Halobacteriales</taxon>
        <taxon>Halobacteriaceae</taxon>
        <taxon>Halobacterium</taxon>
    </lineage>
</organism>
<reference evidence="3" key="1">
    <citation type="submission" date="2024-06" db="EMBL/GenBank/DDBJ databases">
        <title>Genome Sequence of an extremely halophilic archaeon isolated from Permian era halite, Salado Formation, Carlsbad, New Mexico: Halobacterium sp. strain NMX12-1.</title>
        <authorList>
            <person name="Sotoa L."/>
            <person name="DasSarma P."/>
            <person name="Anton B.P."/>
            <person name="Vincze T."/>
            <person name="Verma I."/>
            <person name="Eralp B."/>
            <person name="Powers D.W."/>
            <person name="Dozier B.L."/>
            <person name="Roberts R.J."/>
            <person name="DasSarma S."/>
        </authorList>
    </citation>
    <scope>NUCLEOTIDE SEQUENCE</scope>
    <source>
        <strain evidence="3">NMX12-1</strain>
    </source>
</reference>
<dbReference type="Pfam" id="PF26514">
    <property type="entry name" value="DUF8173"/>
    <property type="match status" value="1"/>
</dbReference>
<feature type="transmembrane region" description="Helical" evidence="1">
    <location>
        <begin position="237"/>
        <end position="260"/>
    </location>
</feature>
<gene>
    <name evidence="3" type="ORF">ABSL23_04415</name>
</gene>
<evidence type="ECO:0000259" key="2">
    <source>
        <dbReference type="Pfam" id="PF26514"/>
    </source>
</evidence>
<evidence type="ECO:0000313" key="3">
    <source>
        <dbReference type="EMBL" id="XCF17266.1"/>
    </source>
</evidence>
<sequence>MPCTTPRRALAFALVVALAVSTFAGVAAADDRAGGTIVVEEGETVTDGLQATGGTVVVRGTVQGDLEAFAGSVDVTETGTVTGALGGAAGSIRVAGTVEGGVDAAAGSIHITETGVVGGNVTAGAGSFTHAGTVNGSVRVGAGSVTLASTASVGGDFIYDGEFTRADGATVGGEVRHDPDLGSMQDSVVPDVAGWLVTLYFLAVTLFVGALLLVALPGVSATVADATATAPLRTLGAGFLALVGAPLALVLLLFTIVGIPVAVVGVFLYALVLVLSYVWGAYAVGSRLLGLADRESRWLALVAGVLAVHVVSYAPFLGALIEFVVLLFGLGGLTVAGYRHVRRRRRDDDSAA</sequence>
<keyword evidence="1" id="KW-1133">Transmembrane helix</keyword>
<feature type="transmembrane region" description="Helical" evidence="1">
    <location>
        <begin position="266"/>
        <end position="285"/>
    </location>
</feature>
<name>A0AAU8CED3_9EURY</name>
<dbReference type="RefSeq" id="WP_353634863.1">
    <property type="nucleotide sequence ID" value="NZ_CP159204.1"/>
</dbReference>
<evidence type="ECO:0000256" key="1">
    <source>
        <dbReference type="SAM" id="Phobius"/>
    </source>
</evidence>